<dbReference type="EMBL" id="CP036298">
    <property type="protein sequence ID" value="QDV25770.1"/>
    <property type="molecule type" value="Genomic_DNA"/>
</dbReference>
<dbReference type="Pfam" id="PF13561">
    <property type="entry name" value="adh_short_C2"/>
    <property type="match status" value="1"/>
</dbReference>
<dbReference type="Proteomes" id="UP000318017">
    <property type="component" value="Chromosome"/>
</dbReference>
<dbReference type="KEGG" id="ahel:Q31a_40970"/>
<reference evidence="3 4" key="1">
    <citation type="submission" date="2019-02" db="EMBL/GenBank/DDBJ databases">
        <title>Deep-cultivation of Planctomycetes and their phenomic and genomic characterization uncovers novel biology.</title>
        <authorList>
            <person name="Wiegand S."/>
            <person name="Jogler M."/>
            <person name="Boedeker C."/>
            <person name="Pinto D."/>
            <person name="Vollmers J."/>
            <person name="Rivas-Marin E."/>
            <person name="Kohn T."/>
            <person name="Peeters S.H."/>
            <person name="Heuer A."/>
            <person name="Rast P."/>
            <person name="Oberbeckmann S."/>
            <person name="Bunk B."/>
            <person name="Jeske O."/>
            <person name="Meyerdierks A."/>
            <person name="Storesund J.E."/>
            <person name="Kallscheuer N."/>
            <person name="Luecker S."/>
            <person name="Lage O.M."/>
            <person name="Pohl T."/>
            <person name="Merkel B.J."/>
            <person name="Hornburger P."/>
            <person name="Mueller R.-W."/>
            <person name="Bruemmer F."/>
            <person name="Labrenz M."/>
            <person name="Spormann A.M."/>
            <person name="Op den Camp H."/>
            <person name="Overmann J."/>
            <person name="Amann R."/>
            <person name="Jetten M.S.M."/>
            <person name="Mascher T."/>
            <person name="Medema M.H."/>
            <person name="Devos D.P."/>
            <person name="Kaster A.-K."/>
            <person name="Ovreas L."/>
            <person name="Rohde M."/>
            <person name="Galperin M.Y."/>
            <person name="Jogler C."/>
        </authorList>
    </citation>
    <scope>NUCLEOTIDE SEQUENCE [LARGE SCALE GENOMIC DNA]</scope>
    <source>
        <strain evidence="3 4">Q31a</strain>
    </source>
</reference>
<name>A0A518GB54_9BACT</name>
<dbReference type="PROSITE" id="PS00061">
    <property type="entry name" value="ADH_SHORT"/>
    <property type="match status" value="1"/>
</dbReference>
<protein>
    <submittedName>
        <fullName evidence="3">3-oxoacyl-[acyl-carrier-protein] reductase FabG</fullName>
        <ecNumber evidence="3">1.1.1.100</ecNumber>
    </submittedName>
</protein>
<evidence type="ECO:0000313" key="4">
    <source>
        <dbReference type="Proteomes" id="UP000318017"/>
    </source>
</evidence>
<sequence length="236" mass="24415">MTGGSGGIGNGICRRLAADGFNVAVHYGTDKDSAVRVCAEIQASGGRAIIASANVAEEADVASLFAKVVSRFGGVDIVVANAGTSGFGPIADVELADFEKLIAVNVRGAFLTLREAARTVRDNGRIIFTSSQLAERPRQGTGIYSATKAAVDAMLSSLSNEVGKRNITVNSVRPGATSPGMFDDSDEAKKQEFVDLSAFGRLGTPEDIASVVSFLAGSDGKWITGQHIRADGGMSN</sequence>
<dbReference type="InterPro" id="IPR020904">
    <property type="entry name" value="Sc_DH/Rdtase_CS"/>
</dbReference>
<gene>
    <name evidence="3" type="primary">fabG_4</name>
    <name evidence="3" type="ORF">Q31a_40970</name>
</gene>
<keyword evidence="2 3" id="KW-0560">Oxidoreductase</keyword>
<dbReference type="Gene3D" id="3.40.50.720">
    <property type="entry name" value="NAD(P)-binding Rossmann-like Domain"/>
    <property type="match status" value="1"/>
</dbReference>
<accession>A0A518GB54</accession>
<dbReference type="InterPro" id="IPR036291">
    <property type="entry name" value="NAD(P)-bd_dom_sf"/>
</dbReference>
<organism evidence="3 4">
    <name type="scientific">Aureliella helgolandensis</name>
    <dbReference type="NCBI Taxonomy" id="2527968"/>
    <lineage>
        <taxon>Bacteria</taxon>
        <taxon>Pseudomonadati</taxon>
        <taxon>Planctomycetota</taxon>
        <taxon>Planctomycetia</taxon>
        <taxon>Pirellulales</taxon>
        <taxon>Pirellulaceae</taxon>
        <taxon>Aureliella</taxon>
    </lineage>
</organism>
<dbReference type="PANTHER" id="PTHR43639">
    <property type="entry name" value="OXIDOREDUCTASE, SHORT-CHAIN DEHYDROGENASE/REDUCTASE FAMILY (AFU_ORTHOLOGUE AFUA_5G02870)"/>
    <property type="match status" value="1"/>
</dbReference>
<proteinExistence type="inferred from homology"/>
<comment type="similarity">
    <text evidence="1">Belongs to the short-chain dehydrogenases/reductases (SDR) family.</text>
</comment>
<dbReference type="AlphaFoldDB" id="A0A518GB54"/>
<evidence type="ECO:0000256" key="2">
    <source>
        <dbReference type="ARBA" id="ARBA00023002"/>
    </source>
</evidence>
<evidence type="ECO:0000256" key="1">
    <source>
        <dbReference type="ARBA" id="ARBA00006484"/>
    </source>
</evidence>
<dbReference type="EC" id="1.1.1.100" evidence="3"/>
<dbReference type="FunFam" id="3.40.50.720:FF:000084">
    <property type="entry name" value="Short-chain dehydrogenase reductase"/>
    <property type="match status" value="1"/>
</dbReference>
<dbReference type="PRINTS" id="PR00080">
    <property type="entry name" value="SDRFAMILY"/>
</dbReference>
<dbReference type="SUPFAM" id="SSF51735">
    <property type="entry name" value="NAD(P)-binding Rossmann-fold domains"/>
    <property type="match status" value="1"/>
</dbReference>
<dbReference type="PANTHER" id="PTHR43639:SF1">
    <property type="entry name" value="SHORT-CHAIN DEHYDROGENASE_REDUCTASE FAMILY PROTEIN"/>
    <property type="match status" value="1"/>
</dbReference>
<dbReference type="GO" id="GO:0004316">
    <property type="term" value="F:3-oxoacyl-[acyl-carrier-protein] reductase (NADPH) activity"/>
    <property type="evidence" value="ECO:0007669"/>
    <property type="project" value="UniProtKB-EC"/>
</dbReference>
<evidence type="ECO:0000313" key="3">
    <source>
        <dbReference type="EMBL" id="QDV25770.1"/>
    </source>
</evidence>
<dbReference type="InterPro" id="IPR002347">
    <property type="entry name" value="SDR_fam"/>
</dbReference>
<keyword evidence="4" id="KW-1185">Reference proteome</keyword>
<dbReference type="PRINTS" id="PR00081">
    <property type="entry name" value="GDHRDH"/>
</dbReference>